<evidence type="ECO:0000256" key="1">
    <source>
        <dbReference type="SAM" id="Phobius"/>
    </source>
</evidence>
<gene>
    <name evidence="2" type="ORF">VM1G_03331</name>
</gene>
<keyword evidence="1" id="KW-0472">Membrane</keyword>
<dbReference type="OrthoDB" id="5428890at2759"/>
<name>A0A194VTZ2_CYTMA</name>
<organism evidence="2 3">
    <name type="scientific">Cytospora mali</name>
    <name type="common">Apple Valsa canker fungus</name>
    <name type="synonym">Valsa mali</name>
    <dbReference type="NCBI Taxonomy" id="578113"/>
    <lineage>
        <taxon>Eukaryota</taxon>
        <taxon>Fungi</taxon>
        <taxon>Dikarya</taxon>
        <taxon>Ascomycota</taxon>
        <taxon>Pezizomycotina</taxon>
        <taxon>Sordariomycetes</taxon>
        <taxon>Sordariomycetidae</taxon>
        <taxon>Diaporthales</taxon>
        <taxon>Cytosporaceae</taxon>
        <taxon>Cytospora</taxon>
    </lineage>
</organism>
<keyword evidence="1" id="KW-0812">Transmembrane</keyword>
<sequence length="381" mass="42985">MRGPEKRVSKLHRQPVGSPKYLKTLLPAIRAQVNAEQCRAFLGYVHEELGRLSQRPESYAIHSPDKLIDVVAEFSRTPDLSREKAIAIVSSVAGATSLNSAVTAQVSHCVSAELALKIWANLHVQFPRQSPVPMFTPVETVIPWTDNTTFQSLVRSQFEARRGRPVTDLSRVDPRFSMDLFVKAYEYRVSWTSNLADHLKINPESPQLIMVYEHKICLWNHLKMAQDKNSVTVLPVPLIEEAIDTLNLLFPFGKKSTKSFLRRHGKTFHGLGKCGRATQYDLREYHYWRKEIGDLAEVLSQRPRGKAQFILNRDGTNTLELWTFWTAIAFGILAMIGVVTGVYSAAYAKKAFDVEMLQYQLALAQACSALNATDLLPGFCH</sequence>
<keyword evidence="3" id="KW-1185">Reference proteome</keyword>
<dbReference type="EMBL" id="CM003100">
    <property type="protein sequence ID" value="KUI67674.1"/>
    <property type="molecule type" value="Genomic_DNA"/>
</dbReference>
<feature type="transmembrane region" description="Helical" evidence="1">
    <location>
        <begin position="322"/>
        <end position="346"/>
    </location>
</feature>
<dbReference type="Proteomes" id="UP000078559">
    <property type="component" value="Chromosome 3"/>
</dbReference>
<dbReference type="AlphaFoldDB" id="A0A194VTZ2"/>
<evidence type="ECO:0000313" key="2">
    <source>
        <dbReference type="EMBL" id="KUI67674.1"/>
    </source>
</evidence>
<accession>A0A194VTZ2</accession>
<proteinExistence type="predicted"/>
<reference evidence="2" key="1">
    <citation type="submission" date="2014-12" db="EMBL/GenBank/DDBJ databases">
        <title>Genome Sequence of Valsa Canker Pathogens Uncovers a Specific Adaption of Colonization on Woody Bark.</title>
        <authorList>
            <person name="Yin Z."/>
            <person name="Liu H."/>
            <person name="Gao X."/>
            <person name="Li Z."/>
            <person name="Song N."/>
            <person name="Ke X."/>
            <person name="Dai Q."/>
            <person name="Wu Y."/>
            <person name="Sun Y."/>
            <person name="Xu J.-R."/>
            <person name="Kang Z.K."/>
            <person name="Wang L."/>
            <person name="Huang L."/>
        </authorList>
    </citation>
    <scope>NUCLEOTIDE SEQUENCE [LARGE SCALE GENOMIC DNA]</scope>
    <source>
        <strain evidence="2">03-8</strain>
    </source>
</reference>
<evidence type="ECO:0000313" key="3">
    <source>
        <dbReference type="Proteomes" id="UP000078559"/>
    </source>
</evidence>
<protein>
    <submittedName>
        <fullName evidence="2">Uncharacterized protein</fullName>
    </submittedName>
</protein>
<keyword evidence="1" id="KW-1133">Transmembrane helix</keyword>